<dbReference type="AlphaFoldDB" id="A0A2T6B8C5"/>
<dbReference type="EMBL" id="QBKP01000002">
    <property type="protein sequence ID" value="PTX52331.1"/>
    <property type="molecule type" value="Genomic_DNA"/>
</dbReference>
<organism evidence="1 2">
    <name type="scientific">Gemmobacter caeni</name>
    <dbReference type="NCBI Taxonomy" id="589035"/>
    <lineage>
        <taxon>Bacteria</taxon>
        <taxon>Pseudomonadati</taxon>
        <taxon>Pseudomonadota</taxon>
        <taxon>Alphaproteobacteria</taxon>
        <taxon>Rhodobacterales</taxon>
        <taxon>Paracoccaceae</taxon>
        <taxon>Gemmobacter</taxon>
    </lineage>
</organism>
<protein>
    <submittedName>
        <fullName evidence="1">Uncharacterized protein</fullName>
    </submittedName>
</protein>
<proteinExistence type="predicted"/>
<sequence length="85" mass="9712">MIDAYLRAFDRYEALKRFAPKGATMEERIGELNVRIGSFEGVCMNAYHNPIRSRSELDRVVSVLRRIRDTRGPELMAAAKALRQG</sequence>
<evidence type="ECO:0000313" key="2">
    <source>
        <dbReference type="Proteomes" id="UP000244224"/>
    </source>
</evidence>
<name>A0A2T6B8C5_9RHOB</name>
<dbReference type="Proteomes" id="UP000244224">
    <property type="component" value="Unassembled WGS sequence"/>
</dbReference>
<dbReference type="OrthoDB" id="9256031at2"/>
<reference evidence="1 2" key="1">
    <citation type="submission" date="2018-04" db="EMBL/GenBank/DDBJ databases">
        <title>Genomic Encyclopedia of Archaeal and Bacterial Type Strains, Phase II (KMG-II): from individual species to whole genera.</title>
        <authorList>
            <person name="Goeker M."/>
        </authorList>
    </citation>
    <scope>NUCLEOTIDE SEQUENCE [LARGE SCALE GENOMIC DNA]</scope>
    <source>
        <strain evidence="1 2">DSM 21823</strain>
    </source>
</reference>
<evidence type="ECO:0000313" key="1">
    <source>
        <dbReference type="EMBL" id="PTX52331.1"/>
    </source>
</evidence>
<comment type="caution">
    <text evidence="1">The sequence shown here is derived from an EMBL/GenBank/DDBJ whole genome shotgun (WGS) entry which is preliminary data.</text>
</comment>
<dbReference type="RefSeq" id="WP_108127684.1">
    <property type="nucleotide sequence ID" value="NZ_QBKP01000002.1"/>
</dbReference>
<gene>
    <name evidence="1" type="ORF">C8N34_102110</name>
</gene>
<accession>A0A2T6B8C5</accession>
<keyword evidence="2" id="KW-1185">Reference proteome</keyword>